<feature type="domain" description="Integrase catalytic" evidence="1">
    <location>
        <begin position="300"/>
        <end position="412"/>
    </location>
</feature>
<sequence length="412" mass="48549">MVTNALTNVKLALEGHPVMEIYGWLDSSVALHWILNDNCKWKQFVSNCVEEINKRSWIIWRHCPTNQNPADIGIRGIKNGKILQIWFNGPIWLAKKNEWPPNIAHTQMDEVMKEVNPTKMHNLATVERFNYFELMNKYHLPKVIRIMAWILRIIINLKSKRKCRGVVSATERNNAMQKLIKIAQYEFKKNPNNINKLQKDYDYIEITMGLSVCMGRIQGEHPIFLPRKHPFTNLIIQRAHAQTHHGMVGLTMSNFREHYWTDTLRSQVKTIIYDCNWCKRFRCKPFLAPLTADLPKYRTKSKYPFKTIDLDFAGPIEYKVSKECYKKSYIVLYTCATSRAIHLDLLKTMENEDFRRSIKEMIARRDTPAIIISDNAKTFVSTARWLRRLQKDPLINEYLGEMNIKWKFNLAV</sequence>
<dbReference type="Gene3D" id="3.30.420.10">
    <property type="entry name" value="Ribonuclease H-like superfamily/Ribonuclease H"/>
    <property type="match status" value="1"/>
</dbReference>
<evidence type="ECO:0000313" key="3">
    <source>
        <dbReference type="RefSeq" id="XP_065654635.1"/>
    </source>
</evidence>
<dbReference type="Gene3D" id="1.10.340.70">
    <property type="match status" value="1"/>
</dbReference>
<organism evidence="2 3">
    <name type="scientific">Hydra vulgaris</name>
    <name type="common">Hydra</name>
    <name type="synonym">Hydra attenuata</name>
    <dbReference type="NCBI Taxonomy" id="6087"/>
    <lineage>
        <taxon>Eukaryota</taxon>
        <taxon>Metazoa</taxon>
        <taxon>Cnidaria</taxon>
        <taxon>Hydrozoa</taxon>
        <taxon>Hydroidolina</taxon>
        <taxon>Anthoathecata</taxon>
        <taxon>Aplanulata</taxon>
        <taxon>Hydridae</taxon>
        <taxon>Hydra</taxon>
    </lineage>
</organism>
<proteinExistence type="predicted"/>
<dbReference type="RefSeq" id="XP_065654635.1">
    <property type="nucleotide sequence ID" value="XM_065798563.1"/>
</dbReference>
<dbReference type="InterPro" id="IPR001584">
    <property type="entry name" value="Integrase_cat-core"/>
</dbReference>
<accession>A0ABM4BZF2</accession>
<keyword evidence="2" id="KW-1185">Reference proteome</keyword>
<dbReference type="PROSITE" id="PS50994">
    <property type="entry name" value="INTEGRASE"/>
    <property type="match status" value="1"/>
</dbReference>
<gene>
    <name evidence="3" type="primary">LOC136081262</name>
</gene>
<dbReference type="SUPFAM" id="SSF53098">
    <property type="entry name" value="Ribonuclease H-like"/>
    <property type="match status" value="1"/>
</dbReference>
<dbReference type="PANTHER" id="PTHR47331">
    <property type="entry name" value="PHD-TYPE DOMAIN-CONTAINING PROTEIN"/>
    <property type="match status" value="1"/>
</dbReference>
<name>A0ABM4BZF2_HYDVU</name>
<evidence type="ECO:0000313" key="2">
    <source>
        <dbReference type="Proteomes" id="UP001652625"/>
    </source>
</evidence>
<dbReference type="PANTHER" id="PTHR47331:SF2">
    <property type="match status" value="1"/>
</dbReference>
<dbReference type="InterPro" id="IPR036397">
    <property type="entry name" value="RNaseH_sf"/>
</dbReference>
<dbReference type="GeneID" id="136081262"/>
<dbReference type="InterPro" id="IPR012337">
    <property type="entry name" value="RNaseH-like_sf"/>
</dbReference>
<dbReference type="Proteomes" id="UP001652625">
    <property type="component" value="Chromosome 06"/>
</dbReference>
<reference evidence="3" key="1">
    <citation type="submission" date="2025-08" db="UniProtKB">
        <authorList>
            <consortium name="RefSeq"/>
        </authorList>
    </citation>
    <scope>IDENTIFICATION</scope>
</reference>
<evidence type="ECO:0000259" key="1">
    <source>
        <dbReference type="PROSITE" id="PS50994"/>
    </source>
</evidence>
<protein>
    <submittedName>
        <fullName evidence="3">Uncharacterized protein LOC136081262</fullName>
    </submittedName>
</protein>